<dbReference type="SMART" id="SM01331">
    <property type="entry name" value="DUF3635"/>
    <property type="match status" value="1"/>
</dbReference>
<dbReference type="GO" id="GO:0035556">
    <property type="term" value="P:intracellular signal transduction"/>
    <property type="evidence" value="ECO:0007669"/>
    <property type="project" value="TreeGrafter"/>
</dbReference>
<organism evidence="11 12">
    <name type="scientific">Zymoseptoria tritici (strain ST99CH_3D7)</name>
    <dbReference type="NCBI Taxonomy" id="1276538"/>
    <lineage>
        <taxon>Eukaryota</taxon>
        <taxon>Fungi</taxon>
        <taxon>Dikarya</taxon>
        <taxon>Ascomycota</taxon>
        <taxon>Pezizomycotina</taxon>
        <taxon>Dothideomycetes</taxon>
        <taxon>Dothideomycetidae</taxon>
        <taxon>Mycosphaerellales</taxon>
        <taxon>Mycosphaerellaceae</taxon>
        <taxon>Zymoseptoria</taxon>
    </lineage>
</organism>
<evidence type="ECO:0000256" key="4">
    <source>
        <dbReference type="ARBA" id="ARBA00022741"/>
    </source>
</evidence>
<evidence type="ECO:0000256" key="3">
    <source>
        <dbReference type="ARBA" id="ARBA00022679"/>
    </source>
</evidence>
<dbReference type="AlphaFoldDB" id="A0A1X7RNX5"/>
<protein>
    <recommendedName>
        <fullName evidence="1">non-specific serine/threonine protein kinase</fullName>
        <ecNumber evidence="1">2.7.11.1</ecNumber>
    </recommendedName>
</protein>
<reference evidence="11 12" key="1">
    <citation type="submission" date="2016-06" db="EMBL/GenBank/DDBJ databases">
        <authorList>
            <person name="Kjaerup R.B."/>
            <person name="Dalgaard T.S."/>
            <person name="Juul-Madsen H.R."/>
        </authorList>
    </citation>
    <scope>NUCLEOTIDE SEQUENCE [LARGE SCALE GENOMIC DNA]</scope>
</reference>
<feature type="compositionally biased region" description="Basic residues" evidence="9">
    <location>
        <begin position="165"/>
        <end position="177"/>
    </location>
</feature>
<feature type="region of interest" description="Disordered" evidence="9">
    <location>
        <begin position="163"/>
        <end position="198"/>
    </location>
</feature>
<evidence type="ECO:0000256" key="6">
    <source>
        <dbReference type="ARBA" id="ARBA00022840"/>
    </source>
</evidence>
<dbReference type="GO" id="GO:0072354">
    <property type="term" value="F:histone H3T3 kinase activity"/>
    <property type="evidence" value="ECO:0007669"/>
    <property type="project" value="TreeGrafter"/>
</dbReference>
<keyword evidence="4" id="KW-0547">Nucleotide-binding</keyword>
<evidence type="ECO:0000256" key="7">
    <source>
        <dbReference type="ARBA" id="ARBA00047899"/>
    </source>
</evidence>
<proteinExistence type="predicted"/>
<dbReference type="InterPro" id="IPR024604">
    <property type="entry name" value="GSG2_C"/>
</dbReference>
<evidence type="ECO:0000313" key="11">
    <source>
        <dbReference type="EMBL" id="SMQ48920.1"/>
    </source>
</evidence>
<dbReference type="EC" id="2.7.11.1" evidence="1"/>
<evidence type="ECO:0000256" key="5">
    <source>
        <dbReference type="ARBA" id="ARBA00022777"/>
    </source>
</evidence>
<feature type="domain" description="Serine/threonine-protein kinase haspin C-terminal" evidence="10">
    <location>
        <begin position="506"/>
        <end position="604"/>
    </location>
</feature>
<dbReference type="Gene3D" id="1.10.510.10">
    <property type="entry name" value="Transferase(Phosphotransferase) domain 1"/>
    <property type="match status" value="1"/>
</dbReference>
<keyword evidence="12" id="KW-1185">Reference proteome</keyword>
<name>A0A1X7RNX5_ZYMT9</name>
<keyword evidence="5" id="KW-0418">Kinase</keyword>
<evidence type="ECO:0000256" key="1">
    <source>
        <dbReference type="ARBA" id="ARBA00012513"/>
    </source>
</evidence>
<evidence type="ECO:0000256" key="2">
    <source>
        <dbReference type="ARBA" id="ARBA00022527"/>
    </source>
</evidence>
<comment type="catalytic activity">
    <reaction evidence="8">
        <text>L-seryl-[protein] + ATP = O-phospho-L-seryl-[protein] + ADP + H(+)</text>
        <dbReference type="Rhea" id="RHEA:17989"/>
        <dbReference type="Rhea" id="RHEA-COMP:9863"/>
        <dbReference type="Rhea" id="RHEA-COMP:11604"/>
        <dbReference type="ChEBI" id="CHEBI:15378"/>
        <dbReference type="ChEBI" id="CHEBI:29999"/>
        <dbReference type="ChEBI" id="CHEBI:30616"/>
        <dbReference type="ChEBI" id="CHEBI:83421"/>
        <dbReference type="ChEBI" id="CHEBI:456216"/>
        <dbReference type="EC" id="2.7.11.1"/>
    </reaction>
</comment>
<sequence length="690" mass="77233">MARPKVYGKRSRTVFDTRAADAFSSSPEPVVLAAEQVMLKTTDATGVNSPSVAKVRQPVQVTSIPRCRGSEARKDECQEETPRKALGEINANPVISPISLTTYTTPKIAKKRTHNRSLQTASSASKDVVTAHARPSVTKDQQPEDSATLPHVDALYTEAALEAKQRRREARAAKKAKSNPMAKTCPTEDNQPPLPSSEDVLQAPIEAPLTRLLPLDTASTEIYQSHLEPLLDLSPHSLTPFSTWSELLDVHFTLSKIAEASFGEVFRLSYQPDSSDLSDTIPSSEESVFKIIPLQPPPRTLPRDKRRRAAALRKSEMMTAPPDVATEVRLLQRMSVVPGFTNFRDVRVIQGQPTGAFVQACQEWDAKQRSLGKDGSHFPDPGKKGVYDDGQCWAVIEMQDAGTDLERVLAAEDGESGCKSVWEVWDVFWQVVLSLAKGEEGSEFEHRDLHLGNVCIRRTQNDSKLEVDPARNLGFTDIETTIIDYTISRCRMPDDSIAYMDLSRDNALFEGDSTEEYQYDIYRYMRGVMYQDWAYAQPTTKQMRKSGRTWEQFHPQTNLVWLHLILYNLLEQMEWSGKKVKPSGSKKDRALVKRRKQLEKILLRMQELLDPGEVCGNGIWAAGDLVAMAVGEGWLGVEDVVGDGVDQTELEHDRLVGYNVCKGDIGIRGSWKAPWHSPPLVVLQQHYYIA</sequence>
<keyword evidence="2" id="KW-0723">Serine/threonine-protein kinase</keyword>
<dbReference type="Gene3D" id="3.30.200.20">
    <property type="entry name" value="Phosphorylase Kinase, domain 1"/>
    <property type="match status" value="1"/>
</dbReference>
<dbReference type="GO" id="GO:0005634">
    <property type="term" value="C:nucleus"/>
    <property type="evidence" value="ECO:0007669"/>
    <property type="project" value="TreeGrafter"/>
</dbReference>
<evidence type="ECO:0000256" key="9">
    <source>
        <dbReference type="SAM" id="MobiDB-lite"/>
    </source>
</evidence>
<evidence type="ECO:0000259" key="10">
    <source>
        <dbReference type="SMART" id="SM01331"/>
    </source>
</evidence>
<dbReference type="Pfam" id="PF12330">
    <property type="entry name" value="Haspin_kinase"/>
    <property type="match status" value="1"/>
</dbReference>
<dbReference type="PANTHER" id="PTHR24419">
    <property type="entry name" value="INTERLEUKIN-1 RECEPTOR-ASSOCIATED KINASE"/>
    <property type="match status" value="1"/>
</dbReference>
<feature type="compositionally biased region" description="Polar residues" evidence="9">
    <location>
        <begin position="116"/>
        <end position="125"/>
    </location>
</feature>
<dbReference type="Proteomes" id="UP000215127">
    <property type="component" value="Chromosome 3"/>
</dbReference>
<dbReference type="STRING" id="1276538.A0A1X7RNX5"/>
<evidence type="ECO:0000313" key="12">
    <source>
        <dbReference type="Proteomes" id="UP000215127"/>
    </source>
</evidence>
<dbReference type="GO" id="GO:0000278">
    <property type="term" value="P:mitotic cell cycle"/>
    <property type="evidence" value="ECO:0007669"/>
    <property type="project" value="TreeGrafter"/>
</dbReference>
<dbReference type="GO" id="GO:0005524">
    <property type="term" value="F:ATP binding"/>
    <property type="evidence" value="ECO:0007669"/>
    <property type="project" value="UniProtKB-KW"/>
</dbReference>
<keyword evidence="3" id="KW-0808">Transferase</keyword>
<accession>A0A1X7RNX5</accession>
<dbReference type="PANTHER" id="PTHR24419:SF18">
    <property type="entry name" value="SERINE_THREONINE-PROTEIN KINASE HASPIN"/>
    <property type="match status" value="1"/>
</dbReference>
<dbReference type="GO" id="GO:0005737">
    <property type="term" value="C:cytoplasm"/>
    <property type="evidence" value="ECO:0007669"/>
    <property type="project" value="TreeGrafter"/>
</dbReference>
<comment type="catalytic activity">
    <reaction evidence="7">
        <text>L-threonyl-[protein] + ATP = O-phospho-L-threonyl-[protein] + ADP + H(+)</text>
        <dbReference type="Rhea" id="RHEA:46608"/>
        <dbReference type="Rhea" id="RHEA-COMP:11060"/>
        <dbReference type="Rhea" id="RHEA-COMP:11605"/>
        <dbReference type="ChEBI" id="CHEBI:15378"/>
        <dbReference type="ChEBI" id="CHEBI:30013"/>
        <dbReference type="ChEBI" id="CHEBI:30616"/>
        <dbReference type="ChEBI" id="CHEBI:61977"/>
        <dbReference type="ChEBI" id="CHEBI:456216"/>
        <dbReference type="EC" id="2.7.11.1"/>
    </reaction>
</comment>
<evidence type="ECO:0000256" key="8">
    <source>
        <dbReference type="ARBA" id="ARBA00048679"/>
    </source>
</evidence>
<keyword evidence="6" id="KW-0067">ATP-binding</keyword>
<gene>
    <name evidence="11" type="ORF">ZT3D7_G4070</name>
</gene>
<dbReference type="EMBL" id="LT853694">
    <property type="protein sequence ID" value="SMQ48920.1"/>
    <property type="molecule type" value="Genomic_DNA"/>
</dbReference>
<feature type="region of interest" description="Disordered" evidence="9">
    <location>
        <begin position="110"/>
        <end position="150"/>
    </location>
</feature>